<dbReference type="KEGG" id="maua:101840108"/>
<evidence type="ECO:0000313" key="4">
    <source>
        <dbReference type="RefSeq" id="XP_012972581.1"/>
    </source>
</evidence>
<dbReference type="GO" id="GO:0001837">
    <property type="term" value="P:epithelial to mesenchymal transition"/>
    <property type="evidence" value="ECO:0007669"/>
    <property type="project" value="TreeGrafter"/>
</dbReference>
<dbReference type="GO" id="GO:0060234">
    <property type="term" value="P:neuroblast delamination"/>
    <property type="evidence" value="ECO:0007669"/>
    <property type="project" value="TreeGrafter"/>
</dbReference>
<feature type="compositionally biased region" description="Polar residues" evidence="1">
    <location>
        <begin position="223"/>
        <end position="251"/>
    </location>
</feature>
<feature type="compositionally biased region" description="Basic and acidic residues" evidence="1">
    <location>
        <begin position="813"/>
        <end position="823"/>
    </location>
</feature>
<feature type="region of interest" description="Disordered" evidence="1">
    <location>
        <begin position="691"/>
        <end position="774"/>
    </location>
</feature>
<feature type="compositionally biased region" description="Polar residues" evidence="1">
    <location>
        <begin position="1077"/>
        <end position="1087"/>
    </location>
</feature>
<gene>
    <name evidence="4 5 6" type="primary">Akna</name>
</gene>
<feature type="compositionally biased region" description="Polar residues" evidence="1">
    <location>
        <begin position="743"/>
        <end position="753"/>
    </location>
</feature>
<feature type="compositionally biased region" description="Polar residues" evidence="1">
    <location>
        <begin position="949"/>
        <end position="960"/>
    </location>
</feature>
<sequence>MASSGTEAHWAGPGLGQGPRRRRWAWAEEQDADGSSDQGWGNQQSLPKATSPELLEDFRRAQECPLPLEWDPGMQESEESSGEGPAWPGHSHNPLVQFLLPCRTQFLVCAVVNATEENAIQLSLHACHHPVLETEADDGSSPEGSPLPLPWLSRHTQQLDLSEEELDAAPGSPEAELAEESYTELECEDPGSSSPGALEQGPAGDWVASIKQGSKHRPEHPTRQPSVEHSPTKTWSSGTVSLGQPSDSLDSTWEGDADVPQPATLTEALPHSPRHSLPQPDDRNGDGVAPATPTEFRDSLAAPAQNPQCSAGTWGRETTSLPGSQPENRAWRRTKTSPKPLPSRFTGSISPPSTRLGAVKKVVSQHNQGVTLAGHSSSDAPKYGRGRLNYPLPDFSKVGPRVKFPKDENYRPPKSRGHNRQQGPARPLIFKSPAEIVREVLMSNGERPLVRDPSLAQPITRVPQEFQTPEQATELVHQLQEDYHKLLTKYAEAENTIDQLRLGAKVHLYSDPPQPNQSICSGTMPQGSKVLSFSVPQPRSAEWWPGPARNPQASEATGWSSPRADLSPPSSPSMATPRRLPQSPGVAADQPSTGQTRALTSQASQLLAKVESFEELVLTGHLPPQDQIKSLEQLRAAHGALEAEYLEACKKRHLNPKPDASTGSPRTLNLCRELEAEICRLGQRLEELQDHMDQTQREPASCSPDLPGNAPATPFLSRPAHVARPSGSVSSPAVHTFHEPAATATSPRSSCVCPTNKEVSPGSIKAEESPRELPAPLRDRELQMEQDFHGLLEQYLSVKSLPEALRVEDEEGLKEKEELDHLGTLESDGPATAPGEVEATRVPSGQRPAQAEEGHRAASQEEEEQAVSMQPPSSRTSMARDRYAPGLGAAEVTRRGTKPMASHQSSLTSLEENGPTELLPRKALLRAGAAHTEEPWMASPETDSGFVGSETSIVSPFTQTPEHRLTHVSAPGTSAQHLTASAPGDGASHPKARGSVMPRRSTEAATPRSRAQQRLSRPSSSLRQGAHSSQLGQAPVVTMRLPRSEFKRQKQISKQLRPSGATSPASDPAPTAASVSHGSAESTASLLLTRTERDQAIRDLQAEVSQLRLRLEDSLHRPHPGSPTHAASAFQHSTRTQDKLMESSPSWGSHYGSKSTERLSEEPNGPEPAVPTGRRRARSSSVPRDVPRLFLSSESESLSPRLSSERNRTFEERPQAAQEGTRSSVSLRQKERVSFRGQYTGQEYHILSPKAVLKDRGTASCPHCQPIRTQDAGSAVPREPPGPSSADTLRCPLCGIVRSTAEADGPSSGPSEKKTPRKTAPSTPSPKRKSRHMGSPVRPLPGLWYLPAAPPVPAPPALAYISSAPGTPYPPPTVYYATPAPTSARTASPQPAQGPRGTRHSVHLGLSDLEELQAALSEAAQAAENVCSTTRQLSRSLSADLRHARSLRGSCLF</sequence>
<dbReference type="GO" id="GO:0005813">
    <property type="term" value="C:centrosome"/>
    <property type="evidence" value="ECO:0007669"/>
    <property type="project" value="TreeGrafter"/>
</dbReference>
<dbReference type="PANTHER" id="PTHR21510">
    <property type="entry name" value="AKNA DOMAIN-CONTAINING PROTEIN"/>
    <property type="match status" value="1"/>
</dbReference>
<feature type="compositionally biased region" description="Low complexity" evidence="1">
    <location>
        <begin position="1188"/>
        <end position="1202"/>
    </location>
</feature>
<evidence type="ECO:0000313" key="3">
    <source>
        <dbReference type="Proteomes" id="UP000886700"/>
    </source>
</evidence>
<feature type="compositionally biased region" description="Basic and acidic residues" evidence="1">
    <location>
        <begin position="850"/>
        <end position="859"/>
    </location>
</feature>
<feature type="compositionally biased region" description="Polar residues" evidence="1">
    <location>
        <begin position="1218"/>
        <end position="1227"/>
    </location>
</feature>
<feature type="compositionally biased region" description="Basic and acidic residues" evidence="1">
    <location>
        <begin position="1203"/>
        <end position="1214"/>
    </location>
</feature>
<keyword evidence="3" id="KW-1185">Reference proteome</keyword>
<dbReference type="RefSeq" id="XP_012972582.1">
    <property type="nucleotide sequence ID" value="XM_013117128.2"/>
</dbReference>
<dbReference type="PANTHER" id="PTHR21510:SF15">
    <property type="entry name" value="MICROTUBULE ORGANIZATION PROTEIN AKNA"/>
    <property type="match status" value="1"/>
</dbReference>
<feature type="region of interest" description="Disordered" evidence="1">
    <location>
        <begin position="1"/>
        <end position="89"/>
    </location>
</feature>
<dbReference type="GeneID" id="101840108"/>
<feature type="compositionally biased region" description="Polar residues" evidence="1">
    <location>
        <begin position="35"/>
        <end position="48"/>
    </location>
</feature>
<feature type="compositionally biased region" description="Low complexity" evidence="1">
    <location>
        <begin position="1007"/>
        <end position="1024"/>
    </location>
</feature>
<accession>A0A1U8BZC5</accession>
<feature type="region of interest" description="Disordered" evidence="1">
    <location>
        <begin position="1262"/>
        <end position="1336"/>
    </location>
</feature>
<dbReference type="OrthoDB" id="10035553at2759"/>
<feature type="region of interest" description="Disordered" evidence="1">
    <location>
        <begin position="164"/>
        <end position="425"/>
    </location>
</feature>
<feature type="compositionally biased region" description="Polar residues" evidence="1">
    <location>
        <begin position="364"/>
        <end position="379"/>
    </location>
</feature>
<feature type="compositionally biased region" description="Polar residues" evidence="1">
    <location>
        <begin position="551"/>
        <end position="560"/>
    </location>
</feature>
<dbReference type="Pfam" id="PF12443">
    <property type="entry name" value="AKNA"/>
    <property type="match status" value="1"/>
</dbReference>
<feature type="compositionally biased region" description="Polar residues" evidence="1">
    <location>
        <begin position="902"/>
        <end position="911"/>
    </location>
</feature>
<feature type="region of interest" description="Disordered" evidence="1">
    <location>
        <begin position="530"/>
        <end position="600"/>
    </location>
</feature>
<proteinExistence type="predicted"/>
<organism evidence="3 4">
    <name type="scientific">Mesocricetus auratus</name>
    <name type="common">Golden hamster</name>
    <dbReference type="NCBI Taxonomy" id="10036"/>
    <lineage>
        <taxon>Eukaryota</taxon>
        <taxon>Metazoa</taxon>
        <taxon>Chordata</taxon>
        <taxon>Craniata</taxon>
        <taxon>Vertebrata</taxon>
        <taxon>Euteleostomi</taxon>
        <taxon>Mammalia</taxon>
        <taxon>Eutheria</taxon>
        <taxon>Euarchontoglires</taxon>
        <taxon>Glires</taxon>
        <taxon>Rodentia</taxon>
        <taxon>Myomorpha</taxon>
        <taxon>Muroidea</taxon>
        <taxon>Cricetidae</taxon>
        <taxon>Cricetinae</taxon>
        <taxon>Mesocricetus</taxon>
    </lineage>
</organism>
<evidence type="ECO:0000256" key="1">
    <source>
        <dbReference type="SAM" id="MobiDB-lite"/>
    </source>
</evidence>
<feature type="region of interest" description="Disordered" evidence="1">
    <location>
        <begin position="808"/>
        <end position="1087"/>
    </location>
</feature>
<feature type="compositionally biased region" description="Acidic residues" evidence="1">
    <location>
        <begin position="176"/>
        <end position="189"/>
    </location>
</feature>
<feature type="compositionally biased region" description="Polar residues" evidence="1">
    <location>
        <begin position="867"/>
        <end position="877"/>
    </location>
</feature>
<feature type="domain" description="AKNA" evidence="2">
    <location>
        <begin position="632"/>
        <end position="727"/>
    </location>
</feature>
<evidence type="ECO:0000313" key="5">
    <source>
        <dbReference type="RefSeq" id="XP_012972582.1"/>
    </source>
</evidence>
<dbReference type="InterPro" id="IPR052655">
    <property type="entry name" value="AKNA_Centrosome-Trans_reg"/>
</dbReference>
<dbReference type="Proteomes" id="UP000886700">
    <property type="component" value="Unplaced"/>
</dbReference>
<evidence type="ECO:0000313" key="6">
    <source>
        <dbReference type="RefSeq" id="XP_021085789.1"/>
    </source>
</evidence>
<feature type="region of interest" description="Disordered" evidence="1">
    <location>
        <begin position="1111"/>
        <end position="1230"/>
    </location>
</feature>
<dbReference type="RefSeq" id="XP_012972581.1">
    <property type="nucleotide sequence ID" value="XM_013117127.2"/>
</dbReference>
<dbReference type="RefSeq" id="XP_021085789.1">
    <property type="nucleotide sequence ID" value="XM_021230130.1"/>
</dbReference>
<dbReference type="CTD" id="80709"/>
<feature type="compositionally biased region" description="Polar residues" evidence="1">
    <location>
        <begin position="590"/>
        <end position="600"/>
    </location>
</feature>
<name>A0A1U8BZC5_MESAU</name>
<feature type="compositionally biased region" description="Polar residues" evidence="1">
    <location>
        <begin position="305"/>
        <end position="327"/>
    </location>
</feature>
<dbReference type="InterPro" id="IPR022150">
    <property type="entry name" value="AKNA_dom"/>
</dbReference>
<protein>
    <submittedName>
        <fullName evidence="4 5">AT-hook-containing transcription factor isoform X1</fullName>
    </submittedName>
</protein>
<reference evidence="4 5" key="1">
    <citation type="submission" date="2025-04" db="UniProtKB">
        <authorList>
            <consortium name="RefSeq"/>
        </authorList>
    </citation>
    <scope>IDENTIFICATION</scope>
</reference>
<feature type="compositionally biased region" description="Low complexity" evidence="1">
    <location>
        <begin position="1058"/>
        <end position="1076"/>
    </location>
</feature>
<feature type="compositionally biased region" description="Basic and acidic residues" evidence="1">
    <location>
        <begin position="765"/>
        <end position="774"/>
    </location>
</feature>
<evidence type="ECO:0000259" key="2">
    <source>
        <dbReference type="Pfam" id="PF12443"/>
    </source>
</evidence>
<dbReference type="GO" id="GO:0021849">
    <property type="term" value="P:neuroblast division in subventricular zone"/>
    <property type="evidence" value="ECO:0007669"/>
    <property type="project" value="TreeGrafter"/>
</dbReference>